<evidence type="ECO:0000256" key="7">
    <source>
        <dbReference type="SAM" id="Phobius"/>
    </source>
</evidence>
<dbReference type="InterPro" id="IPR013083">
    <property type="entry name" value="Znf_RING/FYVE/PHD"/>
</dbReference>
<protein>
    <submittedName>
        <fullName evidence="9">Tripartite motif-containing protein 47-like</fullName>
    </submittedName>
</protein>
<dbReference type="Proteomes" id="UP000265020">
    <property type="component" value="Unassembled WGS sequence"/>
</dbReference>
<dbReference type="GeneID" id="107098712"/>
<evidence type="ECO:0000256" key="2">
    <source>
        <dbReference type="ARBA" id="ARBA00022771"/>
    </source>
</evidence>
<dbReference type="InterPro" id="IPR027370">
    <property type="entry name" value="Znf-RING_euk"/>
</dbReference>
<dbReference type="KEGG" id="cvg:107098712"/>
<name>A0A3Q2EH24_CYPVA</name>
<evidence type="ECO:0000313" key="10">
    <source>
        <dbReference type="Proteomes" id="UP000265020"/>
    </source>
</evidence>
<dbReference type="SMART" id="SM00184">
    <property type="entry name" value="RING"/>
    <property type="match status" value="1"/>
</dbReference>
<dbReference type="RefSeq" id="XP_015252015.1">
    <property type="nucleotide sequence ID" value="XM_015396529.1"/>
</dbReference>
<sequence length="339" mass="39547">MSVITYQLADENFWCCICQDVFVEPVTLPCGHNFCRACIEKHLDLSPRCQCPICNERVNKKHKLVVNTIISELTIQYLVSAGQKRGNNSKPVSVTPGEPSRDPPVGPKHLPSWSYLLLAVTMVALLLFFMARRCSKHHNYRELFSKNEQINIRQSTWASSNRFHQGVPSDEKYEEKQEELWKTSARIQHLIWQRWMKIKEIKDVMQLREEAAEREMTDGIQIFTSLIQTLKNSQAYLIGMVEEKQRVKEKQMRSVIAELEQEISKLKRRHVQLELLSHFKELLVFQDVHDLSAVPPTKDWTQEKICPIVYEGLIRKAMERAMDQLSEVIRQWDEEAAGN</sequence>
<dbReference type="GeneTree" id="ENSGT01040000240400"/>
<dbReference type="AlphaFoldDB" id="A0A3Q2EH24"/>
<dbReference type="GO" id="GO:0008270">
    <property type="term" value="F:zinc ion binding"/>
    <property type="evidence" value="ECO:0007669"/>
    <property type="project" value="UniProtKB-KW"/>
</dbReference>
<dbReference type="PROSITE" id="PS00518">
    <property type="entry name" value="ZF_RING_1"/>
    <property type="match status" value="1"/>
</dbReference>
<feature type="transmembrane region" description="Helical" evidence="7">
    <location>
        <begin position="113"/>
        <end position="131"/>
    </location>
</feature>
<evidence type="ECO:0000256" key="3">
    <source>
        <dbReference type="ARBA" id="ARBA00022833"/>
    </source>
</evidence>
<dbReference type="InterPro" id="IPR017907">
    <property type="entry name" value="Znf_RING_CS"/>
</dbReference>
<dbReference type="PROSITE" id="PS50089">
    <property type="entry name" value="ZF_RING_2"/>
    <property type="match status" value="1"/>
</dbReference>
<reference evidence="9" key="1">
    <citation type="submission" date="2025-08" db="UniProtKB">
        <authorList>
            <consortium name="Ensembl"/>
        </authorList>
    </citation>
    <scope>IDENTIFICATION</scope>
</reference>
<dbReference type="Pfam" id="PF13445">
    <property type="entry name" value="zf-RING_UBOX"/>
    <property type="match status" value="1"/>
</dbReference>
<keyword evidence="7" id="KW-1133">Transmembrane helix</keyword>
<accession>A0A3Q2EH24</accession>
<dbReference type="InterPro" id="IPR001841">
    <property type="entry name" value="Znf_RING"/>
</dbReference>
<evidence type="ECO:0000259" key="8">
    <source>
        <dbReference type="PROSITE" id="PS50089"/>
    </source>
</evidence>
<keyword evidence="5" id="KW-0175">Coiled coil</keyword>
<dbReference type="Pfam" id="PF25600">
    <property type="entry name" value="TRIM_CC"/>
    <property type="match status" value="1"/>
</dbReference>
<evidence type="ECO:0000256" key="1">
    <source>
        <dbReference type="ARBA" id="ARBA00022723"/>
    </source>
</evidence>
<keyword evidence="1" id="KW-0479">Metal-binding</keyword>
<dbReference type="PANTHER" id="PTHR25465">
    <property type="entry name" value="B-BOX DOMAIN CONTAINING"/>
    <property type="match status" value="1"/>
</dbReference>
<feature type="coiled-coil region" evidence="5">
    <location>
        <begin position="249"/>
        <end position="276"/>
    </location>
</feature>
<evidence type="ECO:0000256" key="5">
    <source>
        <dbReference type="SAM" id="Coils"/>
    </source>
</evidence>
<keyword evidence="7" id="KW-0472">Membrane</keyword>
<evidence type="ECO:0000256" key="4">
    <source>
        <dbReference type="PROSITE-ProRule" id="PRU00175"/>
    </source>
</evidence>
<keyword evidence="3" id="KW-0862">Zinc</keyword>
<evidence type="ECO:0000313" key="9">
    <source>
        <dbReference type="Ensembl" id="ENSCVAP00000031114.1"/>
    </source>
</evidence>
<dbReference type="Gene3D" id="3.30.40.10">
    <property type="entry name" value="Zinc/RING finger domain, C3HC4 (zinc finger)"/>
    <property type="match status" value="1"/>
</dbReference>
<keyword evidence="10" id="KW-1185">Reference proteome</keyword>
<dbReference type="InterPro" id="IPR051051">
    <property type="entry name" value="E3_ubiq-ligase_TRIM/RNF"/>
</dbReference>
<dbReference type="Ensembl" id="ENSCVAT00000025678.1">
    <property type="protein sequence ID" value="ENSCVAP00000031114.1"/>
    <property type="gene ID" value="ENSCVAG00000020145.1"/>
</dbReference>
<dbReference type="SUPFAM" id="SSF57850">
    <property type="entry name" value="RING/U-box"/>
    <property type="match status" value="1"/>
</dbReference>
<reference evidence="9" key="2">
    <citation type="submission" date="2025-09" db="UniProtKB">
        <authorList>
            <consortium name="Ensembl"/>
        </authorList>
    </citation>
    <scope>IDENTIFICATION</scope>
</reference>
<feature type="domain" description="RING-type" evidence="8">
    <location>
        <begin position="15"/>
        <end position="55"/>
    </location>
</feature>
<keyword evidence="2 4" id="KW-0863">Zinc-finger</keyword>
<dbReference type="PANTHER" id="PTHR25465:SF49">
    <property type="entry name" value="BLOODTHIRSTY-RELATED GENE FAMILY, MEMBER 1-RELATED"/>
    <property type="match status" value="1"/>
</dbReference>
<proteinExistence type="predicted"/>
<dbReference type="InterPro" id="IPR058030">
    <property type="entry name" value="TRIM8/14/16/25/29/45/65_CC"/>
</dbReference>
<keyword evidence="7" id="KW-0812">Transmembrane</keyword>
<feature type="region of interest" description="Disordered" evidence="6">
    <location>
        <begin position="84"/>
        <end position="105"/>
    </location>
</feature>
<evidence type="ECO:0000256" key="6">
    <source>
        <dbReference type="SAM" id="MobiDB-lite"/>
    </source>
</evidence>
<organism evidence="9 10">
    <name type="scientific">Cyprinodon variegatus</name>
    <name type="common">Sheepshead minnow</name>
    <dbReference type="NCBI Taxonomy" id="28743"/>
    <lineage>
        <taxon>Eukaryota</taxon>
        <taxon>Metazoa</taxon>
        <taxon>Chordata</taxon>
        <taxon>Craniata</taxon>
        <taxon>Vertebrata</taxon>
        <taxon>Euteleostomi</taxon>
        <taxon>Actinopterygii</taxon>
        <taxon>Neopterygii</taxon>
        <taxon>Teleostei</taxon>
        <taxon>Neoteleostei</taxon>
        <taxon>Acanthomorphata</taxon>
        <taxon>Ovalentaria</taxon>
        <taxon>Atherinomorphae</taxon>
        <taxon>Cyprinodontiformes</taxon>
        <taxon>Cyprinodontidae</taxon>
        <taxon>Cyprinodon</taxon>
    </lineage>
</organism>
<dbReference type="OrthoDB" id="6270329at2759"/>